<organism evidence="1 2">
    <name type="scientific">Pararobbsia alpina</name>
    <dbReference type="NCBI Taxonomy" id="621374"/>
    <lineage>
        <taxon>Bacteria</taxon>
        <taxon>Pseudomonadati</taxon>
        <taxon>Pseudomonadota</taxon>
        <taxon>Betaproteobacteria</taxon>
        <taxon>Burkholderiales</taxon>
        <taxon>Burkholderiaceae</taxon>
        <taxon>Pararobbsia</taxon>
    </lineage>
</organism>
<reference evidence="1 2" key="1">
    <citation type="submission" date="2020-04" db="EMBL/GenBank/DDBJ databases">
        <authorList>
            <person name="De Canck E."/>
        </authorList>
    </citation>
    <scope>NUCLEOTIDE SEQUENCE [LARGE SCALE GENOMIC DNA]</scope>
    <source>
        <strain evidence="1 2">LMG 28138</strain>
    </source>
</reference>
<protein>
    <submittedName>
        <fullName evidence="1">Uncharacterized protein</fullName>
    </submittedName>
</protein>
<dbReference type="AlphaFoldDB" id="A0A6S7C8C1"/>
<evidence type="ECO:0000313" key="1">
    <source>
        <dbReference type="EMBL" id="CAB3783504.1"/>
    </source>
</evidence>
<dbReference type="EMBL" id="CADIKM010000005">
    <property type="protein sequence ID" value="CAB3783504.1"/>
    <property type="molecule type" value="Genomic_DNA"/>
</dbReference>
<sequence length="103" mass="11447">MPIQAHLFCGLFLWNWRLGASHVGIHLERATAPYEAEPRCRSRFLGIGISRDVSISADAVHAPKCRSILSIRVLPRLPINSMPPVSTYLARGAVAIGRNRIYL</sequence>
<name>A0A6S7C8C1_9BURK</name>
<accession>A0A6S7C8C1</accession>
<keyword evidence="2" id="KW-1185">Reference proteome</keyword>
<dbReference type="Proteomes" id="UP000494115">
    <property type="component" value="Unassembled WGS sequence"/>
</dbReference>
<gene>
    <name evidence="1" type="ORF">LMG28138_01653</name>
</gene>
<evidence type="ECO:0000313" key="2">
    <source>
        <dbReference type="Proteomes" id="UP000494115"/>
    </source>
</evidence>
<proteinExistence type="predicted"/>